<evidence type="ECO:0000256" key="1">
    <source>
        <dbReference type="SAM" id="MobiDB-lite"/>
    </source>
</evidence>
<feature type="compositionally biased region" description="Polar residues" evidence="1">
    <location>
        <begin position="12"/>
        <end position="22"/>
    </location>
</feature>
<gene>
    <name evidence="2" type="ORF">HPBE_LOCUS24010</name>
</gene>
<proteinExistence type="predicted"/>
<evidence type="ECO:0000313" key="4">
    <source>
        <dbReference type="WBParaSite" id="HPBE_0002401101-mRNA-1"/>
    </source>
</evidence>
<reference evidence="4" key="2">
    <citation type="submission" date="2019-09" db="UniProtKB">
        <authorList>
            <consortium name="WormBaseParasite"/>
        </authorList>
    </citation>
    <scope>IDENTIFICATION</scope>
</reference>
<accession>A0A3P8HG18</accession>
<protein>
    <submittedName>
        <fullName evidence="4">ATP-binding protein</fullName>
    </submittedName>
</protein>
<accession>A0A183GMU1</accession>
<evidence type="ECO:0000313" key="2">
    <source>
        <dbReference type="EMBL" id="VDP42356.1"/>
    </source>
</evidence>
<dbReference type="AlphaFoldDB" id="A0A183GMU1"/>
<feature type="region of interest" description="Disordered" evidence="1">
    <location>
        <begin position="1"/>
        <end position="90"/>
    </location>
</feature>
<evidence type="ECO:0000313" key="3">
    <source>
        <dbReference type="Proteomes" id="UP000050761"/>
    </source>
</evidence>
<dbReference type="Proteomes" id="UP000050761">
    <property type="component" value="Unassembled WGS sequence"/>
</dbReference>
<dbReference type="EMBL" id="UZAH01035730">
    <property type="protein sequence ID" value="VDP42356.1"/>
    <property type="molecule type" value="Genomic_DNA"/>
</dbReference>
<name>A0A183GMU1_HELPZ</name>
<reference evidence="2 3" key="1">
    <citation type="submission" date="2018-11" db="EMBL/GenBank/DDBJ databases">
        <authorList>
            <consortium name="Pathogen Informatics"/>
        </authorList>
    </citation>
    <scope>NUCLEOTIDE SEQUENCE [LARGE SCALE GENOMIC DNA]</scope>
</reference>
<organism evidence="3 4">
    <name type="scientific">Heligmosomoides polygyrus</name>
    <name type="common">Parasitic roundworm</name>
    <dbReference type="NCBI Taxonomy" id="6339"/>
    <lineage>
        <taxon>Eukaryota</taxon>
        <taxon>Metazoa</taxon>
        <taxon>Ecdysozoa</taxon>
        <taxon>Nematoda</taxon>
        <taxon>Chromadorea</taxon>
        <taxon>Rhabditida</taxon>
        <taxon>Rhabditina</taxon>
        <taxon>Rhabditomorpha</taxon>
        <taxon>Strongyloidea</taxon>
        <taxon>Heligmosomidae</taxon>
        <taxon>Heligmosomoides</taxon>
    </lineage>
</organism>
<sequence length="90" mass="9914">MNDVGGLLNSDARFTTSMTHFGTRSPLRDFGDTSRNPSQHDVGDTSPEPGWLLLDVYEGPDGQTDGQTDEQTERQREGQTQPLTLLYTVG</sequence>
<keyword evidence="3" id="KW-1185">Reference proteome</keyword>
<dbReference type="WBParaSite" id="HPBE_0002401101-mRNA-1">
    <property type="protein sequence ID" value="HPBE_0002401101-mRNA-1"/>
    <property type="gene ID" value="HPBE_0002401101"/>
</dbReference>